<keyword evidence="12" id="KW-1185">Reference proteome</keyword>
<evidence type="ECO:0000256" key="5">
    <source>
        <dbReference type="ARBA" id="ARBA00022989"/>
    </source>
</evidence>
<reference evidence="12" key="1">
    <citation type="submission" date="2023-01" db="EMBL/GenBank/DDBJ databases">
        <title>Key to firefly adult light organ development and bioluminescence: homeobox transcription factors regulate luciferase expression and transportation to peroxisome.</title>
        <authorList>
            <person name="Fu X."/>
        </authorList>
    </citation>
    <scope>NUCLEOTIDE SEQUENCE [LARGE SCALE GENOMIC DNA]</scope>
</reference>
<dbReference type="SUPFAM" id="SSF53850">
    <property type="entry name" value="Periplasmic binding protein-like II"/>
    <property type="match status" value="1"/>
</dbReference>
<keyword evidence="8" id="KW-0325">Glycoprotein</keyword>
<dbReference type="Pfam" id="PF00060">
    <property type="entry name" value="Lig_chan"/>
    <property type="match status" value="1"/>
</dbReference>
<comment type="subcellular location">
    <subcellularLocation>
        <location evidence="1">Cell membrane</location>
        <topology evidence="1">Multi-pass membrane protein</topology>
    </subcellularLocation>
</comment>
<keyword evidence="6 9" id="KW-0472">Membrane</keyword>
<evidence type="ECO:0000313" key="11">
    <source>
        <dbReference type="EMBL" id="KAK4878753.1"/>
    </source>
</evidence>
<name>A0AAN7P8X7_9COLE</name>
<evidence type="ECO:0000256" key="6">
    <source>
        <dbReference type="ARBA" id="ARBA00023136"/>
    </source>
</evidence>
<evidence type="ECO:0000256" key="3">
    <source>
        <dbReference type="ARBA" id="ARBA00022475"/>
    </source>
</evidence>
<evidence type="ECO:0000259" key="10">
    <source>
        <dbReference type="Pfam" id="PF00060"/>
    </source>
</evidence>
<comment type="similarity">
    <text evidence="2">Belongs to the glutamate-gated ion channel (TC 1.A.10.1) family.</text>
</comment>
<keyword evidence="3" id="KW-1003">Cell membrane</keyword>
<evidence type="ECO:0000256" key="8">
    <source>
        <dbReference type="ARBA" id="ARBA00023180"/>
    </source>
</evidence>
<proteinExistence type="inferred from homology"/>
<organism evidence="11 12">
    <name type="scientific">Aquatica leii</name>
    <dbReference type="NCBI Taxonomy" id="1421715"/>
    <lineage>
        <taxon>Eukaryota</taxon>
        <taxon>Metazoa</taxon>
        <taxon>Ecdysozoa</taxon>
        <taxon>Arthropoda</taxon>
        <taxon>Hexapoda</taxon>
        <taxon>Insecta</taxon>
        <taxon>Pterygota</taxon>
        <taxon>Neoptera</taxon>
        <taxon>Endopterygota</taxon>
        <taxon>Coleoptera</taxon>
        <taxon>Polyphaga</taxon>
        <taxon>Elateriformia</taxon>
        <taxon>Elateroidea</taxon>
        <taxon>Lampyridae</taxon>
        <taxon>Luciolinae</taxon>
        <taxon>Aquatica</taxon>
    </lineage>
</organism>
<dbReference type="Gene3D" id="1.10.287.70">
    <property type="match status" value="1"/>
</dbReference>
<dbReference type="GO" id="GO:0005886">
    <property type="term" value="C:plasma membrane"/>
    <property type="evidence" value="ECO:0007669"/>
    <property type="project" value="UniProtKB-SubCell"/>
</dbReference>
<evidence type="ECO:0000313" key="12">
    <source>
        <dbReference type="Proteomes" id="UP001353858"/>
    </source>
</evidence>
<dbReference type="PANTHER" id="PTHR42643">
    <property type="entry name" value="IONOTROPIC RECEPTOR 20A-RELATED"/>
    <property type="match status" value="1"/>
</dbReference>
<evidence type="ECO:0000256" key="1">
    <source>
        <dbReference type="ARBA" id="ARBA00004651"/>
    </source>
</evidence>
<keyword evidence="7" id="KW-0675">Receptor</keyword>
<feature type="domain" description="Ionotropic glutamate receptor C-terminal" evidence="10">
    <location>
        <begin position="23"/>
        <end position="165"/>
    </location>
</feature>
<dbReference type="AlphaFoldDB" id="A0AAN7P8X7"/>
<sequence length="260" mass="29994">MVFVVNGGDTISPIKTLFIIFKIEVWIMIIVSLGLTTLALWLIFSFDKKQFSIFKFADIWFNVFLATIWGYFVAVPKNIKARYIIMCYLVYQIHIQTGFTSNLVNVLTTPQYEPGIQNLEELVKSNLSIITTPFSENYFTHVEKSNSIYSKIKKQLQYRDLRNSDRMSLLNNKNCAVLALELEVDYYEYETGEKMHVNRIEATLVTGSVHSFFAMGPGHYFTETLNSFMRSMDESGIQVADEDGAEIALVHEDWITPRKK</sequence>
<accession>A0AAN7P8X7</accession>
<evidence type="ECO:0000256" key="4">
    <source>
        <dbReference type="ARBA" id="ARBA00022692"/>
    </source>
</evidence>
<comment type="caution">
    <text evidence="11">The sequence shown here is derived from an EMBL/GenBank/DDBJ whole genome shotgun (WGS) entry which is preliminary data.</text>
</comment>
<dbReference type="GO" id="GO:0050906">
    <property type="term" value="P:detection of stimulus involved in sensory perception"/>
    <property type="evidence" value="ECO:0007669"/>
    <property type="project" value="UniProtKB-ARBA"/>
</dbReference>
<evidence type="ECO:0000256" key="9">
    <source>
        <dbReference type="SAM" id="Phobius"/>
    </source>
</evidence>
<feature type="transmembrane region" description="Helical" evidence="9">
    <location>
        <begin position="56"/>
        <end position="74"/>
    </location>
</feature>
<dbReference type="InterPro" id="IPR052192">
    <property type="entry name" value="Insect_Ionotropic_Sensory_Rcpt"/>
</dbReference>
<gene>
    <name evidence="11" type="ORF">RN001_011259</name>
</gene>
<dbReference type="PANTHER" id="PTHR42643:SF39">
    <property type="entry name" value="IONOTROPIC RECEPTOR 56A-RELATED"/>
    <property type="match status" value="1"/>
</dbReference>
<feature type="transmembrane region" description="Helical" evidence="9">
    <location>
        <begin position="25"/>
        <end position="44"/>
    </location>
</feature>
<evidence type="ECO:0000256" key="7">
    <source>
        <dbReference type="ARBA" id="ARBA00023170"/>
    </source>
</evidence>
<evidence type="ECO:0000256" key="2">
    <source>
        <dbReference type="ARBA" id="ARBA00008685"/>
    </source>
</evidence>
<dbReference type="GO" id="GO:0015276">
    <property type="term" value="F:ligand-gated monoatomic ion channel activity"/>
    <property type="evidence" value="ECO:0007669"/>
    <property type="project" value="InterPro"/>
</dbReference>
<keyword evidence="4 9" id="KW-0812">Transmembrane</keyword>
<dbReference type="Proteomes" id="UP001353858">
    <property type="component" value="Unassembled WGS sequence"/>
</dbReference>
<dbReference type="InterPro" id="IPR001320">
    <property type="entry name" value="Iontro_rcpt_C"/>
</dbReference>
<protein>
    <recommendedName>
        <fullName evidence="10">Ionotropic glutamate receptor C-terminal domain-containing protein</fullName>
    </recommendedName>
</protein>
<keyword evidence="5 9" id="KW-1133">Transmembrane helix</keyword>
<dbReference type="EMBL" id="JARPUR010000004">
    <property type="protein sequence ID" value="KAK4878753.1"/>
    <property type="molecule type" value="Genomic_DNA"/>
</dbReference>